<feature type="compositionally biased region" description="Polar residues" evidence="1">
    <location>
        <begin position="38"/>
        <end position="48"/>
    </location>
</feature>
<reference evidence="2 3" key="1">
    <citation type="submission" date="2017-03" db="EMBL/GenBank/DDBJ databases">
        <authorList>
            <person name="Afonso C.L."/>
            <person name="Miller P.J."/>
            <person name="Scott M.A."/>
            <person name="Spackman E."/>
            <person name="Goraichik I."/>
            <person name="Dimitrov K.M."/>
            <person name="Suarez D.L."/>
            <person name="Swayne D.E."/>
        </authorList>
    </citation>
    <scope>NUCLEOTIDE SEQUENCE [LARGE SCALE GENOMIC DNA]</scope>
    <source>
        <strain evidence="2">SB41UT1</strain>
    </source>
</reference>
<keyword evidence="3" id="KW-1185">Reference proteome</keyword>
<dbReference type="AlphaFoldDB" id="A0A1X7AL05"/>
<protein>
    <submittedName>
        <fullName evidence="2">Uncharacterized protein</fullName>
    </submittedName>
</protein>
<proteinExistence type="predicted"/>
<feature type="region of interest" description="Disordered" evidence="1">
    <location>
        <begin position="23"/>
        <end position="102"/>
    </location>
</feature>
<evidence type="ECO:0000313" key="3">
    <source>
        <dbReference type="Proteomes" id="UP000196573"/>
    </source>
</evidence>
<organism evidence="2 3">
    <name type="scientific">Parendozoicomonas haliclonae</name>
    <dbReference type="NCBI Taxonomy" id="1960125"/>
    <lineage>
        <taxon>Bacteria</taxon>
        <taxon>Pseudomonadati</taxon>
        <taxon>Pseudomonadota</taxon>
        <taxon>Gammaproteobacteria</taxon>
        <taxon>Oceanospirillales</taxon>
        <taxon>Endozoicomonadaceae</taxon>
        <taxon>Parendozoicomonas</taxon>
    </lineage>
</organism>
<dbReference type="Proteomes" id="UP000196573">
    <property type="component" value="Unassembled WGS sequence"/>
</dbReference>
<feature type="compositionally biased region" description="Low complexity" evidence="1">
    <location>
        <begin position="70"/>
        <end position="93"/>
    </location>
</feature>
<dbReference type="EMBL" id="FWPT01000006">
    <property type="protein sequence ID" value="SMA48502.1"/>
    <property type="molecule type" value="Genomic_DNA"/>
</dbReference>
<gene>
    <name evidence="2" type="ORF">EHSB41UT_02768</name>
</gene>
<name>A0A1X7AL05_9GAMM</name>
<evidence type="ECO:0000256" key="1">
    <source>
        <dbReference type="SAM" id="MobiDB-lite"/>
    </source>
</evidence>
<evidence type="ECO:0000313" key="2">
    <source>
        <dbReference type="EMBL" id="SMA48502.1"/>
    </source>
</evidence>
<sequence>MRRHARQLRNTLRNALKALRLSSGRTVDVVSRSETDPSESSQNATKHSTAGKMLVKRESDISALSSVNVSPDRSPLLRRSTSSLSSKESGDSGIASTPEEGEEPFHVIKVAAKNPLGNVPEPQPYAERHLGEGSLESVDVRRTGYGLTREECIDPKPSLLKRFQQRVPLSYADLRVKSLMYVFLHQHNPDVIPFEWVPEFMGFAEAMTPIGGEGSCELMSYSTWSDAFGFMMQEVNKKGGAYSSLTELMIEYLRLSGEKAIYRGIILKSLSAKINRELFAGSVHGHFHLFTTDQLKHLLKGDDQDVLYQNNRDLVESTPTGQLIKQHLKYAKPSKDSGSEDKANTESEQYKSLKKAYFDILDATGGEWARLCHPALKGMLALIHEREQDASQFPHSLRAQLENSQHVALSEREAQRLELMMEGMPRPMQSRENLDNLVNTVAYGIGESYGKKTGAESGDESVKIALSESLRRASEVDLYHLDESDDVWDELEPLSDWIFLTLRIASMDPKVRPQMEMLWAQRFKEYMLSRFVDAIVEGHAAQAFERQKKAMQGAPDYYFTESPSIQTAELKNLKVYLARKPEQFETICQTIFSRIAGSPEARWLQTQERLWAQRDLANISVNYQLRSGPGVDNLYKTLSRELNLIWPFLEQKEDGSVWLDQFLPTPRDCRKGVLLAVKQHPEICADSYKKLFKTPDRQHPARGGV</sequence>
<accession>A0A1X7AL05</accession>